<protein>
    <submittedName>
        <fullName evidence="1">Uncharacterized protein</fullName>
    </submittedName>
</protein>
<proteinExistence type="predicted"/>
<name>A0A3G4ZXR3_9VIRU</name>
<reference evidence="1" key="1">
    <citation type="submission" date="2018-10" db="EMBL/GenBank/DDBJ databases">
        <title>Hidden diversity of soil giant viruses.</title>
        <authorList>
            <person name="Schulz F."/>
            <person name="Alteio L."/>
            <person name="Goudeau D."/>
            <person name="Ryan E.M."/>
            <person name="Malmstrom R.R."/>
            <person name="Blanchard J."/>
            <person name="Woyke T."/>
        </authorList>
    </citation>
    <scope>NUCLEOTIDE SEQUENCE</scope>
    <source>
        <strain evidence="1">FNV1</strain>
    </source>
</reference>
<gene>
    <name evidence="1" type="ORF">Faunusvirus3_14</name>
</gene>
<accession>A0A3G4ZXR3</accession>
<evidence type="ECO:0000313" key="1">
    <source>
        <dbReference type="EMBL" id="AYV79134.1"/>
    </source>
</evidence>
<sequence>MAIENTIKQIEACIKNVVKPDIYKTIHDQLAEMDIKLQQLQASASSETKEETALFGDMKFADKLNKYNENLILTTKYIDSDIDMAIKLQLDNVALLDSITNEINKSDNKINYI</sequence>
<organism evidence="1">
    <name type="scientific">Faunusvirus sp</name>
    <dbReference type="NCBI Taxonomy" id="2487766"/>
    <lineage>
        <taxon>Viruses</taxon>
        <taxon>Varidnaviria</taxon>
        <taxon>Bamfordvirae</taxon>
        <taxon>Nucleocytoviricota</taxon>
        <taxon>Megaviricetes</taxon>
        <taxon>Imitervirales</taxon>
        <taxon>Mimiviridae</taxon>
    </lineage>
</organism>
<dbReference type="EMBL" id="MK072134">
    <property type="protein sequence ID" value="AYV79134.1"/>
    <property type="molecule type" value="Genomic_DNA"/>
</dbReference>